<feature type="region of interest" description="Disordered" evidence="1">
    <location>
        <begin position="171"/>
        <end position="199"/>
    </location>
</feature>
<dbReference type="OMA" id="STPCYLK"/>
<dbReference type="EMBL" id="GL376558">
    <property type="status" value="NOT_ANNOTATED_CDS"/>
    <property type="molecule type" value="Genomic_DNA"/>
</dbReference>
<dbReference type="VEuPathDB" id="FungiDB:PYU1_G008855"/>
<dbReference type="EnsemblProtists" id="PYU1_T008873">
    <property type="protein sequence ID" value="PYU1_T008873"/>
    <property type="gene ID" value="PYU1_G008855"/>
</dbReference>
<feature type="compositionally biased region" description="Polar residues" evidence="1">
    <location>
        <begin position="105"/>
        <end position="122"/>
    </location>
</feature>
<evidence type="ECO:0000256" key="1">
    <source>
        <dbReference type="SAM" id="MobiDB-lite"/>
    </source>
</evidence>
<organism evidence="3 4">
    <name type="scientific">Globisporangium ultimum (strain ATCC 200006 / CBS 805.95 / DAOM BR144)</name>
    <name type="common">Pythium ultimum</name>
    <dbReference type="NCBI Taxonomy" id="431595"/>
    <lineage>
        <taxon>Eukaryota</taxon>
        <taxon>Sar</taxon>
        <taxon>Stramenopiles</taxon>
        <taxon>Oomycota</taxon>
        <taxon>Peronosporomycetes</taxon>
        <taxon>Pythiales</taxon>
        <taxon>Pythiaceae</taxon>
        <taxon>Globisporangium</taxon>
    </lineage>
</organism>
<dbReference type="HOGENOM" id="CLU_091904_0_0_1"/>
<dbReference type="InParanoid" id="K3WV76"/>
<dbReference type="PROSITE" id="PS50853">
    <property type="entry name" value="FN3"/>
    <property type="match status" value="1"/>
</dbReference>
<dbReference type="InterPro" id="IPR013783">
    <property type="entry name" value="Ig-like_fold"/>
</dbReference>
<dbReference type="Proteomes" id="UP000019132">
    <property type="component" value="Unassembled WGS sequence"/>
</dbReference>
<dbReference type="SUPFAM" id="SSF49265">
    <property type="entry name" value="Fibronectin type III"/>
    <property type="match status" value="1"/>
</dbReference>
<dbReference type="CDD" id="cd00063">
    <property type="entry name" value="FN3"/>
    <property type="match status" value="1"/>
</dbReference>
<feature type="region of interest" description="Disordered" evidence="1">
    <location>
        <begin position="98"/>
        <end position="122"/>
    </location>
</feature>
<dbReference type="Pfam" id="PF00041">
    <property type="entry name" value="fn3"/>
    <property type="match status" value="1"/>
</dbReference>
<accession>K3WV76</accession>
<reference evidence="4" key="1">
    <citation type="journal article" date="2010" name="Genome Biol.">
        <title>Genome sequence of the necrotrophic plant pathogen Pythium ultimum reveals original pathogenicity mechanisms and effector repertoire.</title>
        <authorList>
            <person name="Levesque C.A."/>
            <person name="Brouwer H."/>
            <person name="Cano L."/>
            <person name="Hamilton J.P."/>
            <person name="Holt C."/>
            <person name="Huitema E."/>
            <person name="Raffaele S."/>
            <person name="Robideau G.P."/>
            <person name="Thines M."/>
            <person name="Win J."/>
            <person name="Zerillo M.M."/>
            <person name="Beakes G.W."/>
            <person name="Boore J.L."/>
            <person name="Busam D."/>
            <person name="Dumas B."/>
            <person name="Ferriera S."/>
            <person name="Fuerstenberg S.I."/>
            <person name="Gachon C.M."/>
            <person name="Gaulin E."/>
            <person name="Govers F."/>
            <person name="Grenville-Briggs L."/>
            <person name="Horner N."/>
            <person name="Hostetler J."/>
            <person name="Jiang R.H."/>
            <person name="Johnson J."/>
            <person name="Krajaejun T."/>
            <person name="Lin H."/>
            <person name="Meijer H.J."/>
            <person name="Moore B."/>
            <person name="Morris P."/>
            <person name="Phuntmart V."/>
            <person name="Puiu D."/>
            <person name="Shetty J."/>
            <person name="Stajich J.E."/>
            <person name="Tripathy S."/>
            <person name="Wawra S."/>
            <person name="van West P."/>
            <person name="Whitty B.R."/>
            <person name="Coutinho P.M."/>
            <person name="Henrissat B."/>
            <person name="Martin F."/>
            <person name="Thomas P.D."/>
            <person name="Tyler B.M."/>
            <person name="De Vries R.P."/>
            <person name="Kamoun S."/>
            <person name="Yandell M."/>
            <person name="Tisserat N."/>
            <person name="Buell C.R."/>
        </authorList>
    </citation>
    <scope>NUCLEOTIDE SEQUENCE</scope>
    <source>
        <strain evidence="4">DAOM:BR144</strain>
    </source>
</reference>
<dbReference type="AlphaFoldDB" id="K3WV76"/>
<dbReference type="InterPro" id="IPR036116">
    <property type="entry name" value="FN3_sf"/>
</dbReference>
<name>K3WV76_GLOUD</name>
<sequence>MYSHPVLVRWLLMNGADRSTPCYLKQTALDFVGECCEHTSVVAVNQGSDLLSASAECRALLQEPASLPFPPGERVVVSSSHSSEVVFLRSPAATPLAAIRGLPPGNSSGDLTQRKNTLPSSSKASSLQQKIFKCLVTITWETPLSNGAIIDKYEIRYRSIVDDDDSDELVGLTGDAEGGSSHSESWRLERTNHNRKSREQNVTVAGLQFGTLYEFMIRSWNAAGKGEWGRSYKVKTREPPDLSTS</sequence>
<proteinExistence type="predicted"/>
<feature type="domain" description="Fibronectin type-III" evidence="2">
    <location>
        <begin position="118"/>
        <end position="239"/>
    </location>
</feature>
<evidence type="ECO:0000259" key="2">
    <source>
        <dbReference type="PROSITE" id="PS50853"/>
    </source>
</evidence>
<protein>
    <recommendedName>
        <fullName evidence="2">Fibronectin type-III domain-containing protein</fullName>
    </recommendedName>
</protein>
<reference evidence="4" key="2">
    <citation type="submission" date="2010-04" db="EMBL/GenBank/DDBJ databases">
        <authorList>
            <person name="Buell R."/>
            <person name="Hamilton J."/>
            <person name="Hostetler J."/>
        </authorList>
    </citation>
    <scope>NUCLEOTIDE SEQUENCE [LARGE SCALE GENOMIC DNA]</scope>
    <source>
        <strain evidence="4">DAOM:BR144</strain>
    </source>
</reference>
<dbReference type="PRINTS" id="PR00014">
    <property type="entry name" value="FNTYPEIII"/>
</dbReference>
<dbReference type="Gene3D" id="2.60.40.10">
    <property type="entry name" value="Immunoglobulins"/>
    <property type="match status" value="1"/>
</dbReference>
<dbReference type="InterPro" id="IPR003961">
    <property type="entry name" value="FN3_dom"/>
</dbReference>
<dbReference type="eggNOG" id="ENOG502S4NP">
    <property type="taxonomic scope" value="Eukaryota"/>
</dbReference>
<reference evidence="3" key="3">
    <citation type="submission" date="2015-02" db="UniProtKB">
        <authorList>
            <consortium name="EnsemblProtists"/>
        </authorList>
    </citation>
    <scope>IDENTIFICATION</scope>
    <source>
        <strain evidence="3">DAOM BR144</strain>
    </source>
</reference>
<evidence type="ECO:0000313" key="3">
    <source>
        <dbReference type="EnsemblProtists" id="PYU1_T008873"/>
    </source>
</evidence>
<evidence type="ECO:0000313" key="4">
    <source>
        <dbReference type="Proteomes" id="UP000019132"/>
    </source>
</evidence>
<dbReference type="SMART" id="SM00060">
    <property type="entry name" value="FN3"/>
    <property type="match status" value="1"/>
</dbReference>
<keyword evidence="4" id="KW-1185">Reference proteome</keyword>